<dbReference type="Gene3D" id="2.30.30.140">
    <property type="match status" value="1"/>
</dbReference>
<feature type="compositionally biased region" description="Polar residues" evidence="4">
    <location>
        <begin position="39"/>
        <end position="49"/>
    </location>
</feature>
<accession>A0A9D3XUS5</accession>
<evidence type="ECO:0000256" key="3">
    <source>
        <dbReference type="ARBA" id="ARBA00022833"/>
    </source>
</evidence>
<dbReference type="PANTHER" id="PTHR15999">
    <property type="entry name" value="ZINC FINGER CW-TYPE PWWP DOMAIN PROTEIN 1"/>
    <property type="match status" value="1"/>
</dbReference>
<dbReference type="InterPro" id="IPR042778">
    <property type="entry name" value="ZCWPW1/ZCWPW2"/>
</dbReference>
<feature type="domain" description="CW-type" evidence="6">
    <location>
        <begin position="243"/>
        <end position="297"/>
    </location>
</feature>
<feature type="compositionally biased region" description="Acidic residues" evidence="4">
    <location>
        <begin position="535"/>
        <end position="544"/>
    </location>
</feature>
<keyword evidence="8" id="KW-1185">Reference proteome</keyword>
<feature type="compositionally biased region" description="Basic and acidic residues" evidence="4">
    <location>
        <begin position="50"/>
        <end position="62"/>
    </location>
</feature>
<feature type="compositionally biased region" description="Basic and acidic residues" evidence="4">
    <location>
        <begin position="545"/>
        <end position="563"/>
    </location>
</feature>
<protein>
    <recommendedName>
        <fullName evidence="9">Zinc finger CW-type PWWP domain protein 1</fullName>
    </recommendedName>
</protein>
<evidence type="ECO:0000313" key="7">
    <source>
        <dbReference type="EMBL" id="KAH1187974.1"/>
    </source>
</evidence>
<dbReference type="GO" id="GO:0008270">
    <property type="term" value="F:zinc ion binding"/>
    <property type="evidence" value="ECO:0007669"/>
    <property type="project" value="UniProtKB-KW"/>
</dbReference>
<dbReference type="SMART" id="SM00293">
    <property type="entry name" value="PWWP"/>
    <property type="match status" value="1"/>
</dbReference>
<keyword evidence="2" id="KW-0863">Zinc-finger</keyword>
<dbReference type="CDD" id="cd20145">
    <property type="entry name" value="PWWP_ZCWPW1"/>
    <property type="match status" value="1"/>
</dbReference>
<feature type="compositionally biased region" description="Polar residues" evidence="4">
    <location>
        <begin position="480"/>
        <end position="489"/>
    </location>
</feature>
<evidence type="ECO:0008006" key="9">
    <source>
        <dbReference type="Google" id="ProtNLM"/>
    </source>
</evidence>
<feature type="compositionally biased region" description="Basic and acidic residues" evidence="4">
    <location>
        <begin position="19"/>
        <end position="36"/>
    </location>
</feature>
<evidence type="ECO:0000313" key="8">
    <source>
        <dbReference type="Proteomes" id="UP000827986"/>
    </source>
</evidence>
<feature type="domain" description="PWWP" evidence="5">
    <location>
        <begin position="310"/>
        <end position="376"/>
    </location>
</feature>
<dbReference type="AlphaFoldDB" id="A0A9D3XUS5"/>
<dbReference type="Pfam" id="PF07496">
    <property type="entry name" value="zf-CW"/>
    <property type="match status" value="1"/>
</dbReference>
<reference evidence="7" key="1">
    <citation type="submission" date="2021-09" db="EMBL/GenBank/DDBJ databases">
        <title>The genome of Mauremys mutica provides insights into the evolution of semi-aquatic lifestyle.</title>
        <authorList>
            <person name="Gong S."/>
            <person name="Gao Y."/>
        </authorList>
    </citation>
    <scope>NUCLEOTIDE SEQUENCE</scope>
    <source>
        <strain evidence="7">MM-2020</strain>
        <tissue evidence="7">Muscle</tissue>
    </source>
</reference>
<evidence type="ECO:0000259" key="5">
    <source>
        <dbReference type="PROSITE" id="PS50812"/>
    </source>
</evidence>
<keyword evidence="3" id="KW-0862">Zinc</keyword>
<dbReference type="InterPro" id="IPR011124">
    <property type="entry name" value="Znf_CW"/>
</dbReference>
<dbReference type="EMBL" id="JAHDVG010000128">
    <property type="protein sequence ID" value="KAH1187974.1"/>
    <property type="molecule type" value="Genomic_DNA"/>
</dbReference>
<evidence type="ECO:0000256" key="4">
    <source>
        <dbReference type="SAM" id="MobiDB-lite"/>
    </source>
</evidence>
<gene>
    <name evidence="7" type="ORF">KIL84_020620</name>
</gene>
<dbReference type="SUPFAM" id="SSF63748">
    <property type="entry name" value="Tudor/PWWP/MBT"/>
    <property type="match status" value="1"/>
</dbReference>
<feature type="region of interest" description="Disordered" evidence="4">
    <location>
        <begin position="1"/>
        <end position="99"/>
    </location>
</feature>
<evidence type="ECO:0000256" key="1">
    <source>
        <dbReference type="ARBA" id="ARBA00022723"/>
    </source>
</evidence>
<dbReference type="InterPro" id="IPR000313">
    <property type="entry name" value="PWWP_dom"/>
</dbReference>
<keyword evidence="1" id="KW-0479">Metal-binding</keyword>
<dbReference type="Pfam" id="PF00855">
    <property type="entry name" value="PWWP"/>
    <property type="match status" value="1"/>
</dbReference>
<dbReference type="PROSITE" id="PS50812">
    <property type="entry name" value="PWWP"/>
    <property type="match status" value="1"/>
</dbReference>
<evidence type="ECO:0000259" key="6">
    <source>
        <dbReference type="PROSITE" id="PS51050"/>
    </source>
</evidence>
<proteinExistence type="predicted"/>
<feature type="compositionally biased region" description="Basic and acidic residues" evidence="4">
    <location>
        <begin position="196"/>
        <end position="207"/>
    </location>
</feature>
<feature type="region of interest" description="Disordered" evidence="4">
    <location>
        <begin position="476"/>
        <end position="574"/>
    </location>
</feature>
<name>A0A9D3XUS5_9SAUR</name>
<feature type="region of interest" description="Disordered" evidence="4">
    <location>
        <begin position="130"/>
        <end position="222"/>
    </location>
</feature>
<dbReference type="GO" id="GO:0005634">
    <property type="term" value="C:nucleus"/>
    <property type="evidence" value="ECO:0007669"/>
    <property type="project" value="TreeGrafter"/>
</dbReference>
<dbReference type="Gene3D" id="3.30.40.100">
    <property type="match status" value="1"/>
</dbReference>
<evidence type="ECO:0000256" key="2">
    <source>
        <dbReference type="ARBA" id="ARBA00022771"/>
    </source>
</evidence>
<sequence>MKKTFAPPLAKPHVLSLREGPEHHGKKEGARAKEAITHPLSQGTSYSSETKLKEGHPDTDVKRWKKSRVAKEEDTGHVKGPATPRDVEKRPKRNLTKASAKEMCHLTDLQFEEIVQRVLQKSLQECMEESKRPFRQAEATEAAEPQGLKKETFETSRPAGNLVPHSDEPKGTVSAVDLKDPLPKAKKRNKLSLNKMRKETHEGPHANKERRKRQRKGEPKKIVQGYTLIADQEETEEGGESTFNQCVAWVQCSYPSCEKWRRLSSDTDPSVLPEDWTCSQNTDPQYKSCDVPEETWSGSENEVVYATYVPGSIIWAKQFGYPWWPAMVECDPDIGEYFLFSSRLDSLPSKYHVTFFGQSVSRAWISATMLRNFHEFSTESLGLKTLRSRDYRQKLDAAVRMAKEAERISIQERVTRFGFISRSGEGGLLEAHEDLEELFNVAREPREEKQPCDGNKNMVATSDFKEKTFLKGLKKKFTIPGSNSSGSSQPKPPARGNRVNLTPSRCDGLKPELVKTLQVKDNTTRSHSRSSSSDEIFEEFQEVGELEKAKEARGSQEAEKNESSEECSLVLFEE</sequence>
<organism evidence="7 8">
    <name type="scientific">Mauremys mutica</name>
    <name type="common">yellowpond turtle</name>
    <dbReference type="NCBI Taxonomy" id="74926"/>
    <lineage>
        <taxon>Eukaryota</taxon>
        <taxon>Metazoa</taxon>
        <taxon>Chordata</taxon>
        <taxon>Craniata</taxon>
        <taxon>Vertebrata</taxon>
        <taxon>Euteleostomi</taxon>
        <taxon>Archelosauria</taxon>
        <taxon>Testudinata</taxon>
        <taxon>Testudines</taxon>
        <taxon>Cryptodira</taxon>
        <taxon>Durocryptodira</taxon>
        <taxon>Testudinoidea</taxon>
        <taxon>Geoemydidae</taxon>
        <taxon>Geoemydinae</taxon>
        <taxon>Mauremys</taxon>
    </lineage>
</organism>
<comment type="caution">
    <text evidence="7">The sequence shown here is derived from an EMBL/GenBank/DDBJ whole genome shotgun (WGS) entry which is preliminary data.</text>
</comment>
<dbReference type="PANTHER" id="PTHR15999:SF2">
    <property type="entry name" value="ZINC FINGER CW-TYPE PWWP DOMAIN PROTEIN 1"/>
    <property type="match status" value="1"/>
</dbReference>
<dbReference type="PROSITE" id="PS51050">
    <property type="entry name" value="ZF_CW"/>
    <property type="match status" value="1"/>
</dbReference>
<dbReference type="Proteomes" id="UP000827986">
    <property type="component" value="Unassembled WGS sequence"/>
</dbReference>
<dbReference type="OrthoDB" id="5964980at2759"/>